<dbReference type="AlphaFoldDB" id="A0A0M1P7X9"/>
<dbReference type="PATRIC" id="fig|1705565.3.peg.5314"/>
<sequence>MLSFMQDWNSVIMLWLLPVVFFIHDGEEITTIEWWLRKNQGNPWLSKISPVPISWNKHITLQFTYAVLLIGFVLTSLTVLTAINFEIGSPFNVLFAGFAMVILLDGVKHTAASIFLRKYTPGVITAATLEIPYGIYALYRFLHADMIVDMASVLIGTIIALPITLLLVWIGLTLGGRIAPFRHET</sequence>
<dbReference type="EMBL" id="LIUT01000001">
    <property type="protein sequence ID" value="KOR90507.1"/>
    <property type="molecule type" value="Genomic_DNA"/>
</dbReference>
<keyword evidence="1" id="KW-1133">Transmembrane helix</keyword>
<dbReference type="InterPro" id="IPR025671">
    <property type="entry name" value="HXXEE"/>
</dbReference>
<keyword evidence="1" id="KW-0812">Transmembrane</keyword>
<accession>A0A0M1P7X9</accession>
<dbReference type="OrthoDB" id="5195477at2"/>
<keyword evidence="1" id="KW-0472">Membrane</keyword>
<gene>
    <name evidence="2" type="ORF">AM231_16145</name>
</gene>
<proteinExistence type="predicted"/>
<feature type="transmembrane region" description="Helical" evidence="1">
    <location>
        <begin position="151"/>
        <end position="172"/>
    </location>
</feature>
<feature type="transmembrane region" description="Helical" evidence="1">
    <location>
        <begin position="63"/>
        <end position="83"/>
    </location>
</feature>
<feature type="transmembrane region" description="Helical" evidence="1">
    <location>
        <begin position="119"/>
        <end position="139"/>
    </location>
</feature>
<dbReference type="Pfam" id="PF13787">
    <property type="entry name" value="HXXEE"/>
    <property type="match status" value="1"/>
</dbReference>
<organism evidence="2 3">
    <name type="scientific">Paenibacillus solani</name>
    <dbReference type="NCBI Taxonomy" id="1705565"/>
    <lineage>
        <taxon>Bacteria</taxon>
        <taxon>Bacillati</taxon>
        <taxon>Bacillota</taxon>
        <taxon>Bacilli</taxon>
        <taxon>Bacillales</taxon>
        <taxon>Paenibacillaceae</taxon>
        <taxon>Paenibacillus</taxon>
    </lineage>
</organism>
<reference evidence="3" key="1">
    <citation type="submission" date="2015-08" db="EMBL/GenBank/DDBJ databases">
        <title>Genome sequencing project for genomic taxonomy and phylogenomics of Bacillus-like bacteria.</title>
        <authorList>
            <person name="Liu B."/>
            <person name="Wang J."/>
            <person name="Zhu Y."/>
            <person name="Liu G."/>
            <person name="Chen Q."/>
            <person name="Chen Z."/>
            <person name="Lan J."/>
            <person name="Che J."/>
            <person name="Ge C."/>
            <person name="Shi H."/>
            <person name="Pan Z."/>
            <person name="Liu X."/>
        </authorList>
    </citation>
    <scope>NUCLEOTIDE SEQUENCE [LARGE SCALE GENOMIC DNA]</scope>
    <source>
        <strain evidence="3">FJAT-22460</strain>
    </source>
</reference>
<evidence type="ECO:0000256" key="1">
    <source>
        <dbReference type="SAM" id="Phobius"/>
    </source>
</evidence>
<dbReference type="RefSeq" id="WP_054403426.1">
    <property type="nucleotide sequence ID" value="NZ_LIUT01000001.1"/>
</dbReference>
<evidence type="ECO:0000313" key="3">
    <source>
        <dbReference type="Proteomes" id="UP000036932"/>
    </source>
</evidence>
<feature type="transmembrane region" description="Helical" evidence="1">
    <location>
        <begin position="89"/>
        <end position="107"/>
    </location>
</feature>
<evidence type="ECO:0008006" key="4">
    <source>
        <dbReference type="Google" id="ProtNLM"/>
    </source>
</evidence>
<comment type="caution">
    <text evidence="2">The sequence shown here is derived from an EMBL/GenBank/DDBJ whole genome shotgun (WGS) entry which is preliminary data.</text>
</comment>
<protein>
    <recommendedName>
        <fullName evidence="4">HXXEE domain-containing protein</fullName>
    </recommendedName>
</protein>
<keyword evidence="3" id="KW-1185">Reference proteome</keyword>
<name>A0A0M1P7X9_9BACL</name>
<evidence type="ECO:0000313" key="2">
    <source>
        <dbReference type="EMBL" id="KOR90507.1"/>
    </source>
</evidence>
<dbReference type="Proteomes" id="UP000036932">
    <property type="component" value="Unassembled WGS sequence"/>
</dbReference>